<reference evidence="1 2" key="1">
    <citation type="submission" date="2021-06" db="EMBL/GenBank/DDBJ databases">
        <title>Caerostris darwini draft genome.</title>
        <authorList>
            <person name="Kono N."/>
            <person name="Arakawa K."/>
        </authorList>
    </citation>
    <scope>NUCLEOTIDE SEQUENCE [LARGE SCALE GENOMIC DNA]</scope>
</reference>
<name>A0AAV4QXA6_9ARAC</name>
<dbReference type="AlphaFoldDB" id="A0AAV4QXA6"/>
<gene>
    <name evidence="1" type="ORF">CDAR_114401</name>
</gene>
<protein>
    <submittedName>
        <fullName evidence="1">Uncharacterized protein</fullName>
    </submittedName>
</protein>
<comment type="caution">
    <text evidence="1">The sequence shown here is derived from an EMBL/GenBank/DDBJ whole genome shotgun (WGS) entry which is preliminary data.</text>
</comment>
<accession>A0AAV4QXA6</accession>
<organism evidence="1 2">
    <name type="scientific">Caerostris darwini</name>
    <dbReference type="NCBI Taxonomy" id="1538125"/>
    <lineage>
        <taxon>Eukaryota</taxon>
        <taxon>Metazoa</taxon>
        <taxon>Ecdysozoa</taxon>
        <taxon>Arthropoda</taxon>
        <taxon>Chelicerata</taxon>
        <taxon>Arachnida</taxon>
        <taxon>Araneae</taxon>
        <taxon>Araneomorphae</taxon>
        <taxon>Entelegynae</taxon>
        <taxon>Araneoidea</taxon>
        <taxon>Araneidae</taxon>
        <taxon>Caerostris</taxon>
    </lineage>
</organism>
<dbReference type="Proteomes" id="UP001054837">
    <property type="component" value="Unassembled WGS sequence"/>
</dbReference>
<sequence>MNGKQNSLFLIGRLQELLFSFKFYEEFYSKPNEKKEKSLVSTCFLNNVLEKKFRKEKCFCQLQQQQQKHMLRKRLERQRAVNLRKVLKLFWRSLVEAAVQCTDRRGREAQAHGGGFNLRQRLLADPLNSRKRVTTGGTPFKRSPITNRNVSLKGTQTKVLNILLLSNGIDYSKVIVFK</sequence>
<proteinExistence type="predicted"/>
<evidence type="ECO:0000313" key="1">
    <source>
        <dbReference type="EMBL" id="GIY12333.1"/>
    </source>
</evidence>
<keyword evidence="2" id="KW-1185">Reference proteome</keyword>
<dbReference type="EMBL" id="BPLQ01005020">
    <property type="protein sequence ID" value="GIY12333.1"/>
    <property type="molecule type" value="Genomic_DNA"/>
</dbReference>
<evidence type="ECO:0000313" key="2">
    <source>
        <dbReference type="Proteomes" id="UP001054837"/>
    </source>
</evidence>